<evidence type="ECO:0000256" key="12">
    <source>
        <dbReference type="ARBA" id="ARBA00077136"/>
    </source>
</evidence>
<evidence type="ECO:0000256" key="6">
    <source>
        <dbReference type="ARBA" id="ARBA00050652"/>
    </source>
</evidence>
<dbReference type="FunFam" id="3.30.70.3550:FF:000001">
    <property type="entry name" value="Leucyl/phenylalanyl-tRNA--protein transferase"/>
    <property type="match status" value="1"/>
</dbReference>
<dbReference type="RefSeq" id="WP_124999220.1">
    <property type="nucleotide sequence ID" value="NZ_BHYK01000005.1"/>
</dbReference>
<dbReference type="HAMAP" id="MF_00688">
    <property type="entry name" value="Leu_Phe_trans"/>
    <property type="match status" value="1"/>
</dbReference>
<evidence type="ECO:0000256" key="8">
    <source>
        <dbReference type="ARBA" id="ARBA00054043"/>
    </source>
</evidence>
<gene>
    <name evidence="15 16" type="primary">aat</name>
    <name evidence="16" type="ORF">Ctaglu_12550</name>
</gene>
<evidence type="ECO:0000256" key="1">
    <source>
        <dbReference type="ARBA" id="ARBA00004496"/>
    </source>
</evidence>
<dbReference type="NCBIfam" id="TIGR00667">
    <property type="entry name" value="aat"/>
    <property type="match status" value="1"/>
</dbReference>
<evidence type="ECO:0000256" key="3">
    <source>
        <dbReference type="ARBA" id="ARBA00022679"/>
    </source>
</evidence>
<dbReference type="Gene3D" id="3.30.70.3550">
    <property type="entry name" value="Leucyl/phenylalanyl-tRNA-protein transferase, N-terminal domain"/>
    <property type="match status" value="1"/>
</dbReference>
<proteinExistence type="inferred from homology"/>
<evidence type="ECO:0000256" key="9">
    <source>
        <dbReference type="ARBA" id="ARBA00061535"/>
    </source>
</evidence>
<dbReference type="PANTHER" id="PTHR30098">
    <property type="entry name" value="LEUCYL/PHENYLALANYL-TRNA--PROTEIN TRANSFERASE"/>
    <property type="match status" value="1"/>
</dbReference>
<comment type="catalytic activity">
    <reaction evidence="7 15">
        <text>N-terminal L-lysyl-[protein] + L-leucyl-tRNA(Leu) = N-terminal L-leucyl-L-lysyl-[protein] + tRNA(Leu) + H(+)</text>
        <dbReference type="Rhea" id="RHEA:12340"/>
        <dbReference type="Rhea" id="RHEA-COMP:9613"/>
        <dbReference type="Rhea" id="RHEA-COMP:9622"/>
        <dbReference type="Rhea" id="RHEA-COMP:12670"/>
        <dbReference type="Rhea" id="RHEA-COMP:12671"/>
        <dbReference type="ChEBI" id="CHEBI:15378"/>
        <dbReference type="ChEBI" id="CHEBI:65249"/>
        <dbReference type="ChEBI" id="CHEBI:78442"/>
        <dbReference type="ChEBI" id="CHEBI:78494"/>
        <dbReference type="ChEBI" id="CHEBI:133043"/>
        <dbReference type="EC" id="2.3.2.6"/>
    </reaction>
</comment>
<dbReference type="Proteomes" id="UP000287872">
    <property type="component" value="Unassembled WGS sequence"/>
</dbReference>
<evidence type="ECO:0000313" key="16">
    <source>
        <dbReference type="EMBL" id="GCD09632.1"/>
    </source>
</evidence>
<keyword evidence="4 15" id="KW-0012">Acyltransferase</keyword>
<dbReference type="FunFam" id="3.40.630.70:FF:000001">
    <property type="entry name" value="Leucyl/phenylalanyl-tRNA--protein transferase"/>
    <property type="match status" value="1"/>
</dbReference>
<dbReference type="InterPro" id="IPR042203">
    <property type="entry name" value="Leu/Phe-tRNA_Trfase_C"/>
</dbReference>
<dbReference type="AlphaFoldDB" id="A0A401UJJ3"/>
<dbReference type="InterPro" id="IPR016181">
    <property type="entry name" value="Acyl_CoA_acyltransferase"/>
</dbReference>
<evidence type="ECO:0000313" key="17">
    <source>
        <dbReference type="Proteomes" id="UP000287872"/>
    </source>
</evidence>
<dbReference type="InterPro" id="IPR042221">
    <property type="entry name" value="Leu/Phe-tRNA_Trfase_N"/>
</dbReference>
<sequence length="222" mass="25351">MPIYRLSNDLAFPDPSFAEEDGLLALEGDLSPERLLLAYSNGIFPWFSDEEPILWWSPDPRFILYPKDIRISHSMKKTLKNNTYRVSFDTCFRDVISNCSNMRKETGTWITNEMIEAYCKLHELGFAHSVEAFYEDKLVGGLYGVCIGKCFFGESMFSTMDNASKAAFITLSKVLEAKGFIVIDCQVHTNHLESLGAVYISREDFLQVVQRGISIEPLKLRF</sequence>
<keyword evidence="3 15" id="KW-0808">Transferase</keyword>
<dbReference type="Gene3D" id="3.40.630.70">
    <property type="entry name" value="Leucyl/phenylalanyl-tRNA-protein transferase, C-terminal domain"/>
    <property type="match status" value="1"/>
</dbReference>
<evidence type="ECO:0000256" key="2">
    <source>
        <dbReference type="ARBA" id="ARBA00022490"/>
    </source>
</evidence>
<protein>
    <recommendedName>
        <fullName evidence="11 15">Leucyl/phenylalanyl-tRNA--protein transferase</fullName>
        <ecNumber evidence="10 15">2.3.2.6</ecNumber>
    </recommendedName>
    <alternativeName>
        <fullName evidence="12 15">L/F-transferase</fullName>
    </alternativeName>
    <alternativeName>
        <fullName evidence="13 15">Leucyltransferase</fullName>
    </alternativeName>
    <alternativeName>
        <fullName evidence="14 15">Phenyalanyltransferase</fullName>
    </alternativeName>
</protein>
<name>A0A401UJJ3_9CLOT</name>
<evidence type="ECO:0000256" key="14">
    <source>
        <dbReference type="ARBA" id="ARBA00083640"/>
    </source>
</evidence>
<accession>A0A401UJJ3</accession>
<comment type="subcellular location">
    <subcellularLocation>
        <location evidence="1 15">Cytoplasm</location>
    </subcellularLocation>
</comment>
<organism evidence="16 17">
    <name type="scientific">Clostridium tagluense</name>
    <dbReference type="NCBI Taxonomy" id="360422"/>
    <lineage>
        <taxon>Bacteria</taxon>
        <taxon>Bacillati</taxon>
        <taxon>Bacillota</taxon>
        <taxon>Clostridia</taxon>
        <taxon>Eubacteriales</taxon>
        <taxon>Clostridiaceae</taxon>
        <taxon>Clostridium</taxon>
    </lineage>
</organism>
<comment type="catalytic activity">
    <reaction evidence="6 15">
        <text>N-terminal L-arginyl-[protein] + L-leucyl-tRNA(Leu) = N-terminal L-leucyl-L-arginyl-[protein] + tRNA(Leu) + H(+)</text>
        <dbReference type="Rhea" id="RHEA:50416"/>
        <dbReference type="Rhea" id="RHEA-COMP:9613"/>
        <dbReference type="Rhea" id="RHEA-COMP:9622"/>
        <dbReference type="Rhea" id="RHEA-COMP:12672"/>
        <dbReference type="Rhea" id="RHEA-COMP:12673"/>
        <dbReference type="ChEBI" id="CHEBI:15378"/>
        <dbReference type="ChEBI" id="CHEBI:64719"/>
        <dbReference type="ChEBI" id="CHEBI:78442"/>
        <dbReference type="ChEBI" id="CHEBI:78494"/>
        <dbReference type="ChEBI" id="CHEBI:133044"/>
        <dbReference type="EC" id="2.3.2.6"/>
    </reaction>
</comment>
<comment type="similarity">
    <text evidence="9 15">Belongs to the L/F-transferase family.</text>
</comment>
<evidence type="ECO:0000256" key="15">
    <source>
        <dbReference type="HAMAP-Rule" id="MF_00688"/>
    </source>
</evidence>
<dbReference type="PANTHER" id="PTHR30098:SF2">
    <property type="entry name" value="LEUCYL_PHENYLALANYL-TRNA--PROTEIN TRANSFERASE"/>
    <property type="match status" value="1"/>
</dbReference>
<dbReference type="EMBL" id="BHYK01000005">
    <property type="protein sequence ID" value="GCD09632.1"/>
    <property type="molecule type" value="Genomic_DNA"/>
</dbReference>
<dbReference type="OrthoDB" id="9790282at2"/>
<keyword evidence="17" id="KW-1185">Reference proteome</keyword>
<evidence type="ECO:0000256" key="10">
    <source>
        <dbReference type="ARBA" id="ARBA00066767"/>
    </source>
</evidence>
<evidence type="ECO:0000256" key="5">
    <source>
        <dbReference type="ARBA" id="ARBA00050607"/>
    </source>
</evidence>
<comment type="catalytic activity">
    <reaction evidence="5 15">
        <text>L-phenylalanyl-tRNA(Phe) + an N-terminal L-alpha-aminoacyl-[protein] = an N-terminal L-phenylalanyl-L-alpha-aminoacyl-[protein] + tRNA(Phe)</text>
        <dbReference type="Rhea" id="RHEA:43632"/>
        <dbReference type="Rhea" id="RHEA-COMP:9668"/>
        <dbReference type="Rhea" id="RHEA-COMP:9699"/>
        <dbReference type="Rhea" id="RHEA-COMP:10636"/>
        <dbReference type="Rhea" id="RHEA-COMP:10637"/>
        <dbReference type="ChEBI" id="CHEBI:78442"/>
        <dbReference type="ChEBI" id="CHEBI:78531"/>
        <dbReference type="ChEBI" id="CHEBI:78597"/>
        <dbReference type="ChEBI" id="CHEBI:83561"/>
        <dbReference type="EC" id="2.3.2.6"/>
    </reaction>
</comment>
<evidence type="ECO:0000256" key="11">
    <source>
        <dbReference type="ARBA" id="ARBA00074372"/>
    </source>
</evidence>
<evidence type="ECO:0000256" key="4">
    <source>
        <dbReference type="ARBA" id="ARBA00023315"/>
    </source>
</evidence>
<dbReference type="SUPFAM" id="SSF55729">
    <property type="entry name" value="Acyl-CoA N-acyltransferases (Nat)"/>
    <property type="match status" value="1"/>
</dbReference>
<evidence type="ECO:0000256" key="13">
    <source>
        <dbReference type="ARBA" id="ARBA00077165"/>
    </source>
</evidence>
<dbReference type="InterPro" id="IPR004616">
    <property type="entry name" value="Leu/Phe-tRNA_Trfase"/>
</dbReference>
<dbReference type="GO" id="GO:0008914">
    <property type="term" value="F:leucyl-tRNA--protein transferase activity"/>
    <property type="evidence" value="ECO:0007669"/>
    <property type="project" value="UniProtKB-UniRule"/>
</dbReference>
<comment type="function">
    <text evidence="8 15">Functions in the N-end rule pathway of protein degradation where it conjugates Leu, Phe and, less efficiently, Met from aminoacyl-tRNAs to the N-termini of proteins containing an N-terminal arginine or lysine.</text>
</comment>
<dbReference type="EC" id="2.3.2.6" evidence="10 15"/>
<comment type="caution">
    <text evidence="16">The sequence shown here is derived from an EMBL/GenBank/DDBJ whole genome shotgun (WGS) entry which is preliminary data.</text>
</comment>
<dbReference type="GO" id="GO:0005737">
    <property type="term" value="C:cytoplasm"/>
    <property type="evidence" value="ECO:0007669"/>
    <property type="project" value="UniProtKB-SubCell"/>
</dbReference>
<dbReference type="Pfam" id="PF03588">
    <property type="entry name" value="Leu_Phe_trans"/>
    <property type="match status" value="1"/>
</dbReference>
<keyword evidence="2 15" id="KW-0963">Cytoplasm</keyword>
<dbReference type="GO" id="GO:0030163">
    <property type="term" value="P:protein catabolic process"/>
    <property type="evidence" value="ECO:0007669"/>
    <property type="project" value="UniProtKB-UniRule"/>
</dbReference>
<evidence type="ECO:0000256" key="7">
    <source>
        <dbReference type="ARBA" id="ARBA00051538"/>
    </source>
</evidence>
<reference evidence="16 17" key="1">
    <citation type="submission" date="2018-11" db="EMBL/GenBank/DDBJ databases">
        <title>Genome sequencing and assembly of Clostridium tagluense strain A121.</title>
        <authorList>
            <person name="Murakami T."/>
            <person name="Segawa T."/>
            <person name="Shcherbakova V.A."/>
            <person name="Mori H."/>
            <person name="Yoshimura Y."/>
        </authorList>
    </citation>
    <scope>NUCLEOTIDE SEQUENCE [LARGE SCALE GENOMIC DNA]</scope>
    <source>
        <strain evidence="16 17">A121</strain>
    </source>
</reference>